<reference evidence="1 2" key="1">
    <citation type="submission" date="2023-11" db="EMBL/GenBank/DDBJ databases">
        <title>Actinomadura monticuli sp. nov., isolated from volcanic ash.</title>
        <authorList>
            <person name="Lee S.D."/>
            <person name="Yang H."/>
            <person name="Kim I.S."/>
        </authorList>
    </citation>
    <scope>NUCLEOTIDE SEQUENCE [LARGE SCALE GENOMIC DNA]</scope>
    <source>
        <strain evidence="1 2">DLS-62</strain>
    </source>
</reference>
<organism evidence="1 2">
    <name type="scientific">Actinomadura monticuli</name>
    <dbReference type="NCBI Taxonomy" id="3097367"/>
    <lineage>
        <taxon>Bacteria</taxon>
        <taxon>Bacillati</taxon>
        <taxon>Actinomycetota</taxon>
        <taxon>Actinomycetes</taxon>
        <taxon>Streptosporangiales</taxon>
        <taxon>Thermomonosporaceae</taxon>
        <taxon>Actinomadura</taxon>
    </lineage>
</organism>
<dbReference type="RefSeq" id="WP_371952001.1">
    <property type="nucleotide sequence ID" value="NZ_JAXCEI010000010.1"/>
</dbReference>
<gene>
    <name evidence="1" type="ORF">SM611_23185</name>
</gene>
<evidence type="ECO:0000313" key="1">
    <source>
        <dbReference type="EMBL" id="MFA1541844.1"/>
    </source>
</evidence>
<comment type="caution">
    <text evidence="1">The sequence shown here is derived from an EMBL/GenBank/DDBJ whole genome shotgun (WGS) entry which is preliminary data.</text>
</comment>
<sequence>MTVPLREAGASCGAKAATLGRLSAAGLAAVKERLSMRLARFTGYHARFTAAVARARDDPSWVTATDRDSAHRVWFELHEDLLATLGRPR</sequence>
<dbReference type="EMBL" id="JAXCEI010000010">
    <property type="protein sequence ID" value="MFA1541844.1"/>
    <property type="molecule type" value="Genomic_DNA"/>
</dbReference>
<accession>A0ABV4QF94</accession>
<evidence type="ECO:0008006" key="3">
    <source>
        <dbReference type="Google" id="ProtNLM"/>
    </source>
</evidence>
<keyword evidence="2" id="KW-1185">Reference proteome</keyword>
<protein>
    <recommendedName>
        <fullName evidence="3">Transcriptional regulator</fullName>
    </recommendedName>
</protein>
<name>A0ABV4QF94_9ACTN</name>
<dbReference type="Proteomes" id="UP001569963">
    <property type="component" value="Unassembled WGS sequence"/>
</dbReference>
<evidence type="ECO:0000313" key="2">
    <source>
        <dbReference type="Proteomes" id="UP001569963"/>
    </source>
</evidence>
<proteinExistence type="predicted"/>